<name>A0ABT8KKY1_9BACT</name>
<dbReference type="Gene3D" id="2.60.40.10">
    <property type="entry name" value="Immunoglobulins"/>
    <property type="match status" value="1"/>
</dbReference>
<evidence type="ECO:0000313" key="4">
    <source>
        <dbReference type="EMBL" id="MDN5201372.1"/>
    </source>
</evidence>
<accession>A0ABT8KKY1</accession>
<protein>
    <submittedName>
        <fullName evidence="4">Two-component regulator propeller domain-containing protein</fullName>
    </submittedName>
</protein>
<dbReference type="SUPFAM" id="SSF63829">
    <property type="entry name" value="Calcium-dependent phosphotriesterase"/>
    <property type="match status" value="3"/>
</dbReference>
<dbReference type="InterPro" id="IPR050640">
    <property type="entry name" value="Bact_2-comp_sensor_kinase"/>
</dbReference>
<sequence>MIAISKYTFSIALLIFFVSIIMDTKGQTPFFRNHDLGYMGENFKINTILQDKRAYIWLGTNQGLMQYDGTDHIAYYLPDSAHNNNVTAIYQGTGPNLWVGYESGTIAQFQLINESLVKHPMISGFSSSPISAIMEDQEGNLWFATKGEGIFYFNQDEINQISTDDGLNDDYIYTMVQGPEQHIYVGTDRGIGICKITQEKTKIRNLTIEDGLADNIVKALVPDEYGNLWIGLYDGGICYYNSKDGYFIKPGKDFQWNYGPISDIILTNHNELWIGTEGHGNIAIRFDGNNIPEIIGKHQFLPETRVYDLFNDDQGNIWISDNSSGLTSSNESLLFYKNIKGFNIDNVKTLTTDHKGALWFNTNDGLYYYDIQNEMIRPISSKAIQPELHSADIISSFVDDYNYLWLGTWNQGVFRYHIPSGKTRKITTEEGLVNNNVLSITGSGDEIWFATLGGVSKCTLLDQSMENNINWTFENFQEEGLGLNYIYCVYIDSKNRKWFATDGEGIILLENGSFQSFEKNDSLKSKVIYSITEDLSGNIWFSTKDEGIYKYDGKSFKNYALNDGMNNLIIRSLITDGDGNIVIIHTAGIDILDPDTDEIVYYAQESGIDFIDPNINTTVRDQYENVWIGTNNSIIKYTSSDTDNIRGPVTRLNKVLLFLDENEKPKDNLFSYNQNHISFHCIGLWYQNPGDVKYQYLLEGYDLDWKTSGDKIFIYPKLPPGDYIFKVRSGLNLNFEMADMVTYQFSIAKPFWQRAWFIILGLFFIIGITWTYIKLREQRLKKAESLEKEKIKFQFESLKSQVNPHFLFNSFNTLITLIEEDQEMAVDYVDRLSDFFRSLLQHRESNTISLKEELELISNYYFLQKKRYGNNFDLEIKVSESELDTIIPPLSLQLLIENAIKHNEISTKNPLKIRLYNDNGFLHVKNGLKLKRTVPAGTGFGLEYIINRYKLLSDKSVEINRTKDFFEVSVPLVKPLELDVS</sequence>
<feature type="domain" description="Signal transduction histidine kinase internal region" evidence="2">
    <location>
        <begin position="794"/>
        <end position="872"/>
    </location>
</feature>
<feature type="transmembrane region" description="Helical" evidence="1">
    <location>
        <begin position="755"/>
        <end position="773"/>
    </location>
</feature>
<dbReference type="Gene3D" id="2.130.10.10">
    <property type="entry name" value="YVTN repeat-like/Quinoprotein amine dehydrogenase"/>
    <property type="match status" value="2"/>
</dbReference>
<dbReference type="InterPro" id="IPR011123">
    <property type="entry name" value="Y_Y_Y"/>
</dbReference>
<keyword evidence="1" id="KW-1133">Transmembrane helix</keyword>
<gene>
    <name evidence="4" type="ORF">QQ008_08365</name>
</gene>
<dbReference type="Proteomes" id="UP001172082">
    <property type="component" value="Unassembled WGS sequence"/>
</dbReference>
<evidence type="ECO:0000256" key="1">
    <source>
        <dbReference type="SAM" id="Phobius"/>
    </source>
</evidence>
<evidence type="ECO:0000259" key="2">
    <source>
        <dbReference type="Pfam" id="PF06580"/>
    </source>
</evidence>
<keyword evidence="1" id="KW-0812">Transmembrane</keyword>
<keyword evidence="1" id="KW-0472">Membrane</keyword>
<keyword evidence="5" id="KW-1185">Reference proteome</keyword>
<dbReference type="InterPro" id="IPR010559">
    <property type="entry name" value="Sig_transdc_His_kin_internal"/>
</dbReference>
<dbReference type="PANTHER" id="PTHR34220:SF7">
    <property type="entry name" value="SENSOR HISTIDINE KINASE YPDA"/>
    <property type="match status" value="1"/>
</dbReference>
<dbReference type="InterPro" id="IPR013783">
    <property type="entry name" value="Ig-like_fold"/>
</dbReference>
<dbReference type="EMBL" id="JAUJEA010000002">
    <property type="protein sequence ID" value="MDN5201372.1"/>
    <property type="molecule type" value="Genomic_DNA"/>
</dbReference>
<dbReference type="RefSeq" id="WP_346751396.1">
    <property type="nucleotide sequence ID" value="NZ_JAUJEA010000002.1"/>
</dbReference>
<evidence type="ECO:0000259" key="3">
    <source>
        <dbReference type="Pfam" id="PF07495"/>
    </source>
</evidence>
<dbReference type="InterPro" id="IPR011110">
    <property type="entry name" value="Reg_prop"/>
</dbReference>
<dbReference type="PANTHER" id="PTHR34220">
    <property type="entry name" value="SENSOR HISTIDINE KINASE YPDA"/>
    <property type="match status" value="1"/>
</dbReference>
<dbReference type="Pfam" id="PF07494">
    <property type="entry name" value="Reg_prop"/>
    <property type="match status" value="3"/>
</dbReference>
<feature type="domain" description="Two component regulator three Y" evidence="3">
    <location>
        <begin position="686"/>
        <end position="729"/>
    </location>
</feature>
<dbReference type="InterPro" id="IPR015943">
    <property type="entry name" value="WD40/YVTN_repeat-like_dom_sf"/>
</dbReference>
<organism evidence="4 5">
    <name type="scientific">Splendidivirga corallicola</name>
    <dbReference type="NCBI Taxonomy" id="3051826"/>
    <lineage>
        <taxon>Bacteria</taxon>
        <taxon>Pseudomonadati</taxon>
        <taxon>Bacteroidota</taxon>
        <taxon>Cytophagia</taxon>
        <taxon>Cytophagales</taxon>
        <taxon>Splendidivirgaceae</taxon>
        <taxon>Splendidivirga</taxon>
    </lineage>
</organism>
<reference evidence="4" key="1">
    <citation type="submission" date="2023-06" db="EMBL/GenBank/DDBJ databases">
        <title>Genomic of Parafulvivirga corallium.</title>
        <authorList>
            <person name="Wang G."/>
        </authorList>
    </citation>
    <scope>NUCLEOTIDE SEQUENCE</scope>
    <source>
        <strain evidence="4">BMA10</strain>
    </source>
</reference>
<proteinExistence type="predicted"/>
<comment type="caution">
    <text evidence="4">The sequence shown here is derived from an EMBL/GenBank/DDBJ whole genome shotgun (WGS) entry which is preliminary data.</text>
</comment>
<evidence type="ECO:0000313" key="5">
    <source>
        <dbReference type="Proteomes" id="UP001172082"/>
    </source>
</evidence>
<dbReference type="Pfam" id="PF06580">
    <property type="entry name" value="His_kinase"/>
    <property type="match status" value="1"/>
</dbReference>
<dbReference type="Pfam" id="PF07495">
    <property type="entry name" value="Y_Y_Y"/>
    <property type="match status" value="1"/>
</dbReference>